<dbReference type="EMBL" id="BAAAHD010000052">
    <property type="protein sequence ID" value="GAA0581705.1"/>
    <property type="molecule type" value="Genomic_DNA"/>
</dbReference>
<dbReference type="Proteomes" id="UP001501427">
    <property type="component" value="Unassembled WGS sequence"/>
</dbReference>
<feature type="region of interest" description="Disordered" evidence="1">
    <location>
        <begin position="53"/>
        <end position="110"/>
    </location>
</feature>
<name>A0ABN1F4N2_9ACTN</name>
<evidence type="ECO:0000313" key="2">
    <source>
        <dbReference type="EMBL" id="GAA0581705.1"/>
    </source>
</evidence>
<comment type="caution">
    <text evidence="2">The sequence shown here is derived from an EMBL/GenBank/DDBJ whole genome shotgun (WGS) entry which is preliminary data.</text>
</comment>
<evidence type="ECO:0000256" key="1">
    <source>
        <dbReference type="SAM" id="MobiDB-lite"/>
    </source>
</evidence>
<sequence length="110" mass="11518">MPGEDDPPLRTAAQLAVLGELRQPPFHPGHPRGSAHALLMIEPHRSVTLPRAERFAETRPRRHPLGGAAGGPGEMDHTSGGGRARPGPFEVTGHGPGLSVSDNHPGKEGP</sequence>
<feature type="compositionally biased region" description="Gly residues" evidence="1">
    <location>
        <begin position="67"/>
        <end position="84"/>
    </location>
</feature>
<evidence type="ECO:0000313" key="3">
    <source>
        <dbReference type="Proteomes" id="UP001501427"/>
    </source>
</evidence>
<accession>A0ABN1F4N2</accession>
<reference evidence="2 3" key="1">
    <citation type="journal article" date="2019" name="Int. J. Syst. Evol. Microbiol.">
        <title>The Global Catalogue of Microorganisms (GCM) 10K type strain sequencing project: providing services to taxonomists for standard genome sequencing and annotation.</title>
        <authorList>
            <consortium name="The Broad Institute Genomics Platform"/>
            <consortium name="The Broad Institute Genome Sequencing Center for Infectious Disease"/>
            <person name="Wu L."/>
            <person name="Ma J."/>
        </authorList>
    </citation>
    <scope>NUCLEOTIDE SEQUENCE [LARGE SCALE GENOMIC DNA]</scope>
    <source>
        <strain evidence="2 3">JCM 10667</strain>
    </source>
</reference>
<proteinExistence type="predicted"/>
<gene>
    <name evidence="2" type="ORF">GCM10009546_50210</name>
</gene>
<keyword evidence="3" id="KW-1185">Reference proteome</keyword>
<protein>
    <submittedName>
        <fullName evidence="2">Uncharacterized protein</fullName>
    </submittedName>
</protein>
<organism evidence="2 3">
    <name type="scientific">Actinomadura livida</name>
    <dbReference type="NCBI Taxonomy" id="79909"/>
    <lineage>
        <taxon>Bacteria</taxon>
        <taxon>Bacillati</taxon>
        <taxon>Actinomycetota</taxon>
        <taxon>Actinomycetes</taxon>
        <taxon>Streptosporangiales</taxon>
        <taxon>Thermomonosporaceae</taxon>
        <taxon>Actinomadura</taxon>
    </lineage>
</organism>